<accession>A0A927BRH5</accession>
<dbReference type="PANTHER" id="PTHR12049:SF7">
    <property type="entry name" value="PROTEIN ARGININE METHYLTRANSFERASE NDUFAF7, MITOCHONDRIAL"/>
    <property type="match status" value="1"/>
</dbReference>
<comment type="caution">
    <text evidence="3">The sequence shown here is derived from an EMBL/GenBank/DDBJ whole genome shotgun (WGS) entry which is preliminary data.</text>
</comment>
<dbReference type="GO" id="GO:0035243">
    <property type="term" value="F:protein-arginine omega-N symmetric methyltransferase activity"/>
    <property type="evidence" value="ECO:0007669"/>
    <property type="project" value="TreeGrafter"/>
</dbReference>
<sequence>MTLLSRILAAIGRAPAAGRFADAPQGEPMRCIAFRDYMAMCLYDPEAGYYRSGPARVGRQGDFYTMSGIGTVLAELVAGAVRELAEQLEAPVRITEWGGGTGQLAEQMLTVWQAGAPRWLERVAYRFIEDHPAHREAAAVRLAPWRRALGELELLGSAEAEAADREGRLEIVLANELLDAMPVHRVTLAAGRLMELGVTLAPDSGRLRECLMPLSDERLETALEQDGIALEEGQQAEVGLDAARWLSRLLASAATRAIVLLDYGDLASPLTAPHRRAGTLRAYAGHRLADPLARPGEQDLTADVNFSACMRLAAASGWQTAYQDTQQRFAVDRGILSLLAPHAELDPFGPLTRRNRAIRQLLLDEGMSTRFRVLVLTRGALRLSRQAP</sequence>
<keyword evidence="1 3" id="KW-0489">Methyltransferase</keyword>
<protein>
    <submittedName>
        <fullName evidence="3">SAM-dependent methyltransferase</fullName>
    </submittedName>
</protein>
<dbReference type="Proteomes" id="UP000621560">
    <property type="component" value="Unassembled WGS sequence"/>
</dbReference>
<dbReference type="SUPFAM" id="SSF53335">
    <property type="entry name" value="S-adenosyl-L-methionine-dependent methyltransferases"/>
    <property type="match status" value="1"/>
</dbReference>
<evidence type="ECO:0000256" key="2">
    <source>
        <dbReference type="ARBA" id="ARBA00022679"/>
    </source>
</evidence>
<dbReference type="GO" id="GO:0032259">
    <property type="term" value="P:methylation"/>
    <property type="evidence" value="ECO:0007669"/>
    <property type="project" value="UniProtKB-KW"/>
</dbReference>
<gene>
    <name evidence="3" type="ORF">IDH44_04370</name>
</gene>
<proteinExistence type="predicted"/>
<keyword evidence="2" id="KW-0808">Transferase</keyword>
<evidence type="ECO:0000313" key="4">
    <source>
        <dbReference type="Proteomes" id="UP000621560"/>
    </source>
</evidence>
<evidence type="ECO:0000313" key="3">
    <source>
        <dbReference type="EMBL" id="MBD2844415.1"/>
    </source>
</evidence>
<organism evidence="3 4">
    <name type="scientific">Paenibacillus sabuli</name>
    <dbReference type="NCBI Taxonomy" id="2772509"/>
    <lineage>
        <taxon>Bacteria</taxon>
        <taxon>Bacillati</taxon>
        <taxon>Bacillota</taxon>
        <taxon>Bacilli</taxon>
        <taxon>Bacillales</taxon>
        <taxon>Paenibacillaceae</taxon>
        <taxon>Paenibacillus</taxon>
    </lineage>
</organism>
<dbReference type="EMBL" id="JACXIZ010000011">
    <property type="protein sequence ID" value="MBD2844415.1"/>
    <property type="molecule type" value="Genomic_DNA"/>
</dbReference>
<dbReference type="AlphaFoldDB" id="A0A927BRH5"/>
<dbReference type="Gene3D" id="3.40.50.12710">
    <property type="match status" value="1"/>
</dbReference>
<evidence type="ECO:0000256" key="1">
    <source>
        <dbReference type="ARBA" id="ARBA00022603"/>
    </source>
</evidence>
<dbReference type="PANTHER" id="PTHR12049">
    <property type="entry name" value="PROTEIN ARGININE METHYLTRANSFERASE NDUFAF7, MITOCHONDRIAL"/>
    <property type="match status" value="1"/>
</dbReference>
<name>A0A927BRH5_9BACL</name>
<dbReference type="Pfam" id="PF02636">
    <property type="entry name" value="Methyltransf_28"/>
    <property type="match status" value="1"/>
</dbReference>
<dbReference type="InterPro" id="IPR038375">
    <property type="entry name" value="NDUFAF7_sf"/>
</dbReference>
<dbReference type="RefSeq" id="WP_190915085.1">
    <property type="nucleotide sequence ID" value="NZ_JACXIZ010000011.1"/>
</dbReference>
<dbReference type="InterPro" id="IPR003788">
    <property type="entry name" value="NDUFAF7"/>
</dbReference>
<reference evidence="3" key="1">
    <citation type="submission" date="2020-09" db="EMBL/GenBank/DDBJ databases">
        <title>A novel bacterium of genus Paenibacillus, isolated from South China Sea.</title>
        <authorList>
            <person name="Huang H."/>
            <person name="Mo K."/>
            <person name="Hu Y."/>
        </authorList>
    </citation>
    <scope>NUCLEOTIDE SEQUENCE</scope>
    <source>
        <strain evidence="3">IB182496</strain>
    </source>
</reference>
<keyword evidence="4" id="KW-1185">Reference proteome</keyword>
<dbReference type="InterPro" id="IPR029063">
    <property type="entry name" value="SAM-dependent_MTases_sf"/>
</dbReference>